<dbReference type="PANTHER" id="PTHR43625">
    <property type="entry name" value="AFLATOXIN B1 ALDEHYDE REDUCTASE"/>
    <property type="match status" value="1"/>
</dbReference>
<protein>
    <submittedName>
        <fullName evidence="3">Aldo/keto reductase</fullName>
    </submittedName>
</protein>
<dbReference type="InterPro" id="IPR050791">
    <property type="entry name" value="Aldo-Keto_reductase"/>
</dbReference>
<name>A0ABW3FLW5_9HYPH</name>
<dbReference type="InterPro" id="IPR023210">
    <property type="entry name" value="NADP_OxRdtase_dom"/>
</dbReference>
<dbReference type="SUPFAM" id="SSF51430">
    <property type="entry name" value="NAD(P)-linked oxidoreductase"/>
    <property type="match status" value="1"/>
</dbReference>
<evidence type="ECO:0000313" key="4">
    <source>
        <dbReference type="Proteomes" id="UP001597101"/>
    </source>
</evidence>
<keyword evidence="4" id="KW-1185">Reference proteome</keyword>
<evidence type="ECO:0000256" key="1">
    <source>
        <dbReference type="ARBA" id="ARBA00023002"/>
    </source>
</evidence>
<dbReference type="Gene3D" id="3.20.20.100">
    <property type="entry name" value="NADP-dependent oxidoreductase domain"/>
    <property type="match status" value="1"/>
</dbReference>
<dbReference type="Pfam" id="PF00248">
    <property type="entry name" value="Aldo_ket_red"/>
    <property type="match status" value="1"/>
</dbReference>
<dbReference type="RefSeq" id="WP_377213018.1">
    <property type="nucleotide sequence ID" value="NZ_JBHTJV010000010.1"/>
</dbReference>
<organism evidence="3 4">
    <name type="scientific">Pseudahrensia aquimaris</name>
    <dbReference type="NCBI Taxonomy" id="744461"/>
    <lineage>
        <taxon>Bacteria</taxon>
        <taxon>Pseudomonadati</taxon>
        <taxon>Pseudomonadota</taxon>
        <taxon>Alphaproteobacteria</taxon>
        <taxon>Hyphomicrobiales</taxon>
        <taxon>Ahrensiaceae</taxon>
        <taxon>Pseudahrensia</taxon>
    </lineage>
</organism>
<proteinExistence type="predicted"/>
<accession>A0ABW3FLW5</accession>
<dbReference type="InterPro" id="IPR036812">
    <property type="entry name" value="NAD(P)_OxRdtase_dom_sf"/>
</dbReference>
<comment type="caution">
    <text evidence="3">The sequence shown here is derived from an EMBL/GenBank/DDBJ whole genome shotgun (WGS) entry which is preliminary data.</text>
</comment>
<dbReference type="Proteomes" id="UP001597101">
    <property type="component" value="Unassembled WGS sequence"/>
</dbReference>
<evidence type="ECO:0000259" key="2">
    <source>
        <dbReference type="Pfam" id="PF00248"/>
    </source>
</evidence>
<feature type="domain" description="NADP-dependent oxidoreductase" evidence="2">
    <location>
        <begin position="4"/>
        <end position="297"/>
    </location>
</feature>
<evidence type="ECO:0000313" key="3">
    <source>
        <dbReference type="EMBL" id="MFD0917157.1"/>
    </source>
</evidence>
<dbReference type="EMBL" id="JBHTJV010000010">
    <property type="protein sequence ID" value="MFD0917157.1"/>
    <property type="molecule type" value="Genomic_DNA"/>
</dbReference>
<gene>
    <name evidence="3" type="ORF">ACFQ14_12125</name>
</gene>
<sequence>MIHPIGIGAMSFANFYGPTDEANSHAILDAAMQAGVDHIDTANVYGMGTSETVIGTYLKANPSAKDHFKIATKASISSKPDGTGRFFDNSAEHLTSELEKSLQRMGIEAVELFYVHRRNPDIPIEEVTATLAGLVKSGKTKAIGYSEIAPSSLRRAHAVHPVAAVQSEYSLSTRSPEMGLVQTCKELGAALVAFSPVGRSLLTDNPLSYEAVQDLPFLVNNPRFMEPNYSANITAISAFQALASDMNISAAGLAIAWVLAKGEHIIPIPGTRSVEHFKEFLEGVDRPLTDEEIKAVEVTLPIGWAHGDRYSQAQWIGPERYC</sequence>
<keyword evidence="1" id="KW-0560">Oxidoreductase</keyword>
<dbReference type="PANTHER" id="PTHR43625:SF5">
    <property type="entry name" value="PYRIDOXAL REDUCTASE, CHLOROPLASTIC"/>
    <property type="match status" value="1"/>
</dbReference>
<reference evidence="4" key="1">
    <citation type="journal article" date="2019" name="Int. J. Syst. Evol. Microbiol.">
        <title>The Global Catalogue of Microorganisms (GCM) 10K type strain sequencing project: providing services to taxonomists for standard genome sequencing and annotation.</title>
        <authorList>
            <consortium name="The Broad Institute Genomics Platform"/>
            <consortium name="The Broad Institute Genome Sequencing Center for Infectious Disease"/>
            <person name="Wu L."/>
            <person name="Ma J."/>
        </authorList>
    </citation>
    <scope>NUCLEOTIDE SEQUENCE [LARGE SCALE GENOMIC DNA]</scope>
    <source>
        <strain evidence="4">CCUG 60023</strain>
    </source>
</reference>